<name>A0A9N9L3M1_9HELO</name>
<evidence type="ECO:0000313" key="2">
    <source>
        <dbReference type="Proteomes" id="UP000696280"/>
    </source>
</evidence>
<keyword evidence="2" id="KW-1185">Reference proteome</keyword>
<dbReference type="EMBL" id="CAJVRL010000081">
    <property type="protein sequence ID" value="CAG8957976.1"/>
    <property type="molecule type" value="Genomic_DNA"/>
</dbReference>
<accession>A0A9N9L3M1</accession>
<sequence>MDLIDLIDRFQRDPPILRGAVAGAGVLHLGHFISTSLPIKQGSTTHHLQTHSHSQLLATDNYNVSYLLDESLAREQLDSSSAASVGKCQSCLLSLSRSPQTAFNSIYRCCICSQLSHTNKHPPHPIPSPSIISCDIRDIKFLDVRSPSLKSYPTRSLSPTEYSGSTTTRFCLYDNAQHSSKHSLP</sequence>
<proteinExistence type="predicted"/>
<dbReference type="Proteomes" id="UP000696280">
    <property type="component" value="Unassembled WGS sequence"/>
</dbReference>
<evidence type="ECO:0000313" key="1">
    <source>
        <dbReference type="EMBL" id="CAG8957976.1"/>
    </source>
</evidence>
<gene>
    <name evidence="1" type="ORF">HYFRA_00000319</name>
</gene>
<organism evidence="1 2">
    <name type="scientific">Hymenoscyphus fraxineus</name>
    <dbReference type="NCBI Taxonomy" id="746836"/>
    <lineage>
        <taxon>Eukaryota</taxon>
        <taxon>Fungi</taxon>
        <taxon>Dikarya</taxon>
        <taxon>Ascomycota</taxon>
        <taxon>Pezizomycotina</taxon>
        <taxon>Leotiomycetes</taxon>
        <taxon>Helotiales</taxon>
        <taxon>Helotiaceae</taxon>
        <taxon>Hymenoscyphus</taxon>
    </lineage>
</organism>
<protein>
    <submittedName>
        <fullName evidence="1">Uncharacterized protein</fullName>
    </submittedName>
</protein>
<reference evidence="1" key="1">
    <citation type="submission" date="2021-07" db="EMBL/GenBank/DDBJ databases">
        <authorList>
            <person name="Durling M."/>
        </authorList>
    </citation>
    <scope>NUCLEOTIDE SEQUENCE</scope>
</reference>
<dbReference type="AlphaFoldDB" id="A0A9N9L3M1"/>
<comment type="caution">
    <text evidence="1">The sequence shown here is derived from an EMBL/GenBank/DDBJ whole genome shotgun (WGS) entry which is preliminary data.</text>
</comment>